<accession>A0A328ZF89</accession>
<name>A0A328ZF89_9BURK</name>
<dbReference type="RefSeq" id="WP_146749238.1">
    <property type="nucleotide sequence ID" value="NZ_CBCSGC010000010.1"/>
</dbReference>
<sequence length="116" mass="12045">MKFRSPSEEPIHVGLLTGHTALITPEGVELPPMFHKEASARGAIASDEGPAAAVLVPAVDRQAAIAAVIKVMLDGSDADDFTADGKPNLSKVKARAGFAVTREEADAAFLAVVPQK</sequence>
<evidence type="ECO:0000313" key="2">
    <source>
        <dbReference type="Proteomes" id="UP000248856"/>
    </source>
</evidence>
<dbReference type="Proteomes" id="UP000248856">
    <property type="component" value="Unassembled WGS sequence"/>
</dbReference>
<evidence type="ECO:0000313" key="1">
    <source>
        <dbReference type="EMBL" id="RAR85030.1"/>
    </source>
</evidence>
<proteinExistence type="predicted"/>
<gene>
    <name evidence="1" type="ORF">AX018_1008123</name>
</gene>
<organism evidence="1 2">
    <name type="scientific">Paracidovorax anthurii</name>
    <dbReference type="NCBI Taxonomy" id="78229"/>
    <lineage>
        <taxon>Bacteria</taxon>
        <taxon>Pseudomonadati</taxon>
        <taxon>Pseudomonadota</taxon>
        <taxon>Betaproteobacteria</taxon>
        <taxon>Burkholderiales</taxon>
        <taxon>Comamonadaceae</taxon>
        <taxon>Paracidovorax</taxon>
    </lineage>
</organism>
<comment type="caution">
    <text evidence="1">The sequence shown here is derived from an EMBL/GenBank/DDBJ whole genome shotgun (WGS) entry which is preliminary data.</text>
</comment>
<reference evidence="1 2" key="1">
    <citation type="submission" date="2018-06" db="EMBL/GenBank/DDBJ databases">
        <title>Genomic Encyclopedia of Archaeal and Bacterial Type Strains, Phase II (KMG-II): from individual species to whole genera.</title>
        <authorList>
            <person name="Goeker M."/>
        </authorList>
    </citation>
    <scope>NUCLEOTIDE SEQUENCE [LARGE SCALE GENOMIC DNA]</scope>
    <source>
        <strain evidence="1 2">CFPB 3232</strain>
    </source>
</reference>
<dbReference type="AlphaFoldDB" id="A0A328ZF89"/>
<dbReference type="EMBL" id="QLTA01000008">
    <property type="protein sequence ID" value="RAR85030.1"/>
    <property type="molecule type" value="Genomic_DNA"/>
</dbReference>
<dbReference type="OrthoDB" id="8811425at2"/>
<protein>
    <submittedName>
        <fullName evidence="1">Uncharacterized protein</fullName>
    </submittedName>
</protein>
<keyword evidence="2" id="KW-1185">Reference proteome</keyword>